<proteinExistence type="predicted"/>
<dbReference type="SMART" id="SM00271">
    <property type="entry name" value="DnaJ"/>
    <property type="match status" value="1"/>
</dbReference>
<keyword evidence="4" id="KW-0346">Stress response</keyword>
<dbReference type="SUPFAM" id="SSF46565">
    <property type="entry name" value="Chaperone J-domain"/>
    <property type="match status" value="1"/>
</dbReference>
<keyword evidence="5" id="KW-1185">Reference proteome</keyword>
<dbReference type="Pfam" id="PF00226">
    <property type="entry name" value="DnaJ"/>
    <property type="match status" value="1"/>
</dbReference>
<keyword evidence="2" id="KW-0472">Membrane</keyword>
<evidence type="ECO:0000313" key="5">
    <source>
        <dbReference type="Proteomes" id="UP000008291"/>
    </source>
</evidence>
<accession>Q3SHD4</accession>
<dbReference type="PRINTS" id="PR00625">
    <property type="entry name" value="JDOMAIN"/>
</dbReference>
<keyword evidence="2" id="KW-0812">Transmembrane</keyword>
<name>Q3SHD4_THIDA</name>
<feature type="region of interest" description="Disordered" evidence="1">
    <location>
        <begin position="203"/>
        <end position="279"/>
    </location>
</feature>
<dbReference type="KEGG" id="tbd:Tbd_1999"/>
<evidence type="ECO:0000256" key="1">
    <source>
        <dbReference type="SAM" id="MobiDB-lite"/>
    </source>
</evidence>
<dbReference type="InterPro" id="IPR036869">
    <property type="entry name" value="J_dom_sf"/>
</dbReference>
<feature type="compositionally biased region" description="Pro residues" evidence="1">
    <location>
        <begin position="206"/>
        <end position="215"/>
    </location>
</feature>
<dbReference type="PROSITE" id="PS50076">
    <property type="entry name" value="DNAJ_2"/>
    <property type="match status" value="1"/>
</dbReference>
<dbReference type="STRING" id="292415.Tbd_1999"/>
<feature type="transmembrane region" description="Helical" evidence="2">
    <location>
        <begin position="113"/>
        <end position="133"/>
    </location>
</feature>
<feature type="compositionally biased region" description="Basic and acidic residues" evidence="1">
    <location>
        <begin position="246"/>
        <end position="261"/>
    </location>
</feature>
<reference evidence="4 5" key="1">
    <citation type="journal article" date="2006" name="J. Bacteriol.">
        <title>The genome sequence of the obligately chemolithoautotrophic, facultatively anaerobic bacterium Thiobacillus denitrificans.</title>
        <authorList>
            <person name="Beller H.R."/>
            <person name="Chain P.S."/>
            <person name="Letain T.E."/>
            <person name="Chakicherla A."/>
            <person name="Larimer F.W."/>
            <person name="Richardson P.M."/>
            <person name="Coleman M.A."/>
            <person name="Wood A.P."/>
            <person name="Kelly D.P."/>
        </authorList>
    </citation>
    <scope>NUCLEOTIDE SEQUENCE [LARGE SCALE GENOMIC DNA]</scope>
    <source>
        <strain evidence="4 5">ATCC 25259</strain>
    </source>
</reference>
<protein>
    <submittedName>
        <fullName evidence="4">Heat shock protein DnaJ</fullName>
    </submittedName>
</protein>
<dbReference type="InterPro" id="IPR001623">
    <property type="entry name" value="DnaJ_domain"/>
</dbReference>
<dbReference type="EMBL" id="CP000116">
    <property type="protein sequence ID" value="AAZ97952.1"/>
    <property type="molecule type" value="Genomic_DNA"/>
</dbReference>
<dbReference type="AlphaFoldDB" id="Q3SHD4"/>
<dbReference type="CDD" id="cd06257">
    <property type="entry name" value="DnaJ"/>
    <property type="match status" value="1"/>
</dbReference>
<evidence type="ECO:0000313" key="4">
    <source>
        <dbReference type="EMBL" id="AAZ97952.1"/>
    </source>
</evidence>
<dbReference type="Gene3D" id="1.10.287.110">
    <property type="entry name" value="DnaJ domain"/>
    <property type="match status" value="1"/>
</dbReference>
<evidence type="ECO:0000256" key="2">
    <source>
        <dbReference type="SAM" id="Phobius"/>
    </source>
</evidence>
<dbReference type="eggNOG" id="COG0484">
    <property type="taxonomic scope" value="Bacteria"/>
</dbReference>
<dbReference type="InterPro" id="IPR050817">
    <property type="entry name" value="DjlA_DnaK_co-chaperone"/>
</dbReference>
<dbReference type="HOGENOM" id="CLU_700079_0_0_4"/>
<feature type="domain" description="J" evidence="3">
    <location>
        <begin position="9"/>
        <end position="74"/>
    </location>
</feature>
<dbReference type="Proteomes" id="UP000008291">
    <property type="component" value="Chromosome"/>
</dbReference>
<evidence type="ECO:0000259" key="3">
    <source>
        <dbReference type="PROSITE" id="PS50076"/>
    </source>
</evidence>
<organism evidence="4 5">
    <name type="scientific">Thiobacillus denitrificans (strain ATCC 25259 / T1)</name>
    <dbReference type="NCBI Taxonomy" id="292415"/>
    <lineage>
        <taxon>Bacteria</taxon>
        <taxon>Pseudomonadati</taxon>
        <taxon>Pseudomonadota</taxon>
        <taxon>Betaproteobacteria</taxon>
        <taxon>Nitrosomonadales</taxon>
        <taxon>Thiobacillaceae</taxon>
        <taxon>Thiobacillus</taxon>
    </lineage>
</organism>
<keyword evidence="2" id="KW-1133">Transmembrane helix</keyword>
<sequence>MQDMDATYTHYERLAVSRDAPPEVIRAAYKALSQKYHPDKNPGDSEAARVMTLLNQSYDVLMDPVRRAEYDASLDAPDDAGDEPPISEPEEDSPRLAFVLPILVRTRLGTRGALLLAFGGVFVISALVGGILAKAQEKEDAMEAQWAAHVREDRTTVASNAPPPVSALAMGNAPAYESPAIVPGPAAESARPEPEEEVTLAIADPAPGPALPPPLEAKDARGATLAAEEAGVETPSPETAPASASDKPDAKADRSPGKEKPAACAASEGDPFPKESYSGYLPGQPAMNVSGRSTFTVDNMHVDEDVLVKLVDVGNPTFARSFQVRANSSFTAEQLGHGKYKVLYRARKSNCDWHALGRVFDLREEEADGAARPTNVKVTLHAGEDIASSEAERN</sequence>
<gene>
    <name evidence="4" type="ordered locus">Tbd_1999</name>
</gene>
<dbReference type="PANTHER" id="PTHR24074">
    <property type="entry name" value="CO-CHAPERONE PROTEIN DJLA"/>
    <property type="match status" value="1"/>
</dbReference>